<gene>
    <name evidence="1" type="ORF">CJOHNSTONI_LOCUS2036</name>
</gene>
<reference evidence="1" key="1">
    <citation type="submission" date="2021-09" db="EMBL/GenBank/DDBJ databases">
        <authorList>
            <consortium name="Pathogen Informatics"/>
        </authorList>
    </citation>
    <scope>NUCLEOTIDE SEQUENCE</scope>
</reference>
<evidence type="ECO:0000313" key="1">
    <source>
        <dbReference type="EMBL" id="CAG9531656.1"/>
    </source>
</evidence>
<dbReference type="Proteomes" id="UP000746747">
    <property type="component" value="Unassembled WGS sequence"/>
</dbReference>
<proteinExistence type="predicted"/>
<evidence type="ECO:0000313" key="2">
    <source>
        <dbReference type="Proteomes" id="UP000746747"/>
    </source>
</evidence>
<dbReference type="EMBL" id="CAKAEH010000678">
    <property type="protein sequence ID" value="CAG9531656.1"/>
    <property type="molecule type" value="Genomic_DNA"/>
</dbReference>
<dbReference type="AlphaFoldDB" id="A0A8J2Q4C5"/>
<comment type="caution">
    <text evidence="1">The sequence shown here is derived from an EMBL/GenBank/DDBJ whole genome shotgun (WGS) entry which is preliminary data.</text>
</comment>
<protein>
    <submittedName>
        <fullName evidence="1">Uncharacterized protein</fullName>
    </submittedName>
</protein>
<keyword evidence="2" id="KW-1185">Reference proteome</keyword>
<organism evidence="1 2">
    <name type="scientific">Cercopithifilaria johnstoni</name>
    <dbReference type="NCBI Taxonomy" id="2874296"/>
    <lineage>
        <taxon>Eukaryota</taxon>
        <taxon>Metazoa</taxon>
        <taxon>Ecdysozoa</taxon>
        <taxon>Nematoda</taxon>
        <taxon>Chromadorea</taxon>
        <taxon>Rhabditida</taxon>
        <taxon>Spirurina</taxon>
        <taxon>Spiruromorpha</taxon>
        <taxon>Filarioidea</taxon>
        <taxon>Onchocercidae</taxon>
        <taxon>Cercopithifilaria</taxon>
    </lineage>
</organism>
<name>A0A8J2Q4C5_9BILA</name>
<accession>A0A8J2Q4C5</accession>
<sequence length="120" mass="12805">MTKGSKYHPSLLPPTTTTTTITDAAAAAAPTANSVGSRGGPTNASLLLADDALIVELRRNIRQIICGCNLGVRLHLTILPIWAELSEVNGSDRHLMVVPERDTSTDTAIFIIASLNNYLH</sequence>